<evidence type="ECO:0000313" key="3">
    <source>
        <dbReference type="Proteomes" id="UP000826656"/>
    </source>
</evidence>
<protein>
    <submittedName>
        <fullName evidence="2">Uncharacterized protein</fullName>
    </submittedName>
</protein>
<dbReference type="Proteomes" id="UP000826656">
    <property type="component" value="Unassembled WGS sequence"/>
</dbReference>
<keyword evidence="3" id="KW-1185">Reference proteome</keyword>
<comment type="caution">
    <text evidence="2">The sequence shown here is derived from an EMBL/GenBank/DDBJ whole genome shotgun (WGS) entry which is preliminary data.</text>
</comment>
<evidence type="ECO:0000313" key="2">
    <source>
        <dbReference type="EMBL" id="KAH0775901.1"/>
    </source>
</evidence>
<reference evidence="2 3" key="1">
    <citation type="journal article" date="2021" name="bioRxiv">
        <title>Chromosome-scale and haplotype-resolved genome assembly of a tetraploid potato cultivar.</title>
        <authorList>
            <person name="Sun H."/>
            <person name="Jiao W.-B."/>
            <person name="Krause K."/>
            <person name="Campoy J.A."/>
            <person name="Goel M."/>
            <person name="Folz-Donahue K."/>
            <person name="Kukat C."/>
            <person name="Huettel B."/>
            <person name="Schneeberger K."/>
        </authorList>
    </citation>
    <scope>NUCLEOTIDE SEQUENCE [LARGE SCALE GENOMIC DNA]</scope>
    <source>
        <strain evidence="2">SolTubOtavaFocal</strain>
        <tissue evidence="2">Leaves</tissue>
    </source>
</reference>
<accession>A0ABQ7W573</accession>
<keyword evidence="1" id="KW-1133">Transmembrane helix</keyword>
<organism evidence="2 3">
    <name type="scientific">Solanum tuberosum</name>
    <name type="common">Potato</name>
    <dbReference type="NCBI Taxonomy" id="4113"/>
    <lineage>
        <taxon>Eukaryota</taxon>
        <taxon>Viridiplantae</taxon>
        <taxon>Streptophyta</taxon>
        <taxon>Embryophyta</taxon>
        <taxon>Tracheophyta</taxon>
        <taxon>Spermatophyta</taxon>
        <taxon>Magnoliopsida</taxon>
        <taxon>eudicotyledons</taxon>
        <taxon>Gunneridae</taxon>
        <taxon>Pentapetalae</taxon>
        <taxon>asterids</taxon>
        <taxon>lamiids</taxon>
        <taxon>Solanales</taxon>
        <taxon>Solanaceae</taxon>
        <taxon>Solanoideae</taxon>
        <taxon>Solaneae</taxon>
        <taxon>Solanum</taxon>
    </lineage>
</organism>
<dbReference type="EMBL" id="JAIVGD010000003">
    <property type="protein sequence ID" value="KAH0775901.1"/>
    <property type="molecule type" value="Genomic_DNA"/>
</dbReference>
<name>A0ABQ7W573_SOLTU</name>
<proteinExistence type="predicted"/>
<feature type="transmembrane region" description="Helical" evidence="1">
    <location>
        <begin position="115"/>
        <end position="137"/>
    </location>
</feature>
<gene>
    <name evidence="2" type="ORF">KY290_007312</name>
</gene>
<evidence type="ECO:0000256" key="1">
    <source>
        <dbReference type="SAM" id="Phobius"/>
    </source>
</evidence>
<sequence length="138" mass="15954">MEISAKDDGRFLVEMRPFSCIYWADVPTSLPNQVMSDEKRTFEILELMVGMAVWGTRRPWMTAEYVTIKFNNEVCLEGSQSDSSISTIHFGVRRHNFKDVMEGLSFSMCKKLVQVSYPIVLAIMFSFKLVYLAISIYR</sequence>
<keyword evidence="1" id="KW-0812">Transmembrane</keyword>
<keyword evidence="1" id="KW-0472">Membrane</keyword>